<dbReference type="SMART" id="SM00235">
    <property type="entry name" value="ZnMc"/>
    <property type="match status" value="1"/>
</dbReference>
<dbReference type="PANTHER" id="PTHR10201:SF291">
    <property type="entry name" value="MATRIX METALLOPROTEINASE 1, ISOFORM C-RELATED"/>
    <property type="match status" value="1"/>
</dbReference>
<dbReference type="Pfam" id="PF00413">
    <property type="entry name" value="Peptidase_M10"/>
    <property type="match status" value="1"/>
</dbReference>
<dbReference type="GO" id="GO:0030574">
    <property type="term" value="P:collagen catabolic process"/>
    <property type="evidence" value="ECO:0007669"/>
    <property type="project" value="TreeGrafter"/>
</dbReference>
<evidence type="ECO:0000256" key="3">
    <source>
        <dbReference type="ARBA" id="ARBA00022670"/>
    </source>
</evidence>
<comment type="cofactor">
    <cofactor evidence="1">
        <name>Zn(2+)</name>
        <dbReference type="ChEBI" id="CHEBI:29105"/>
    </cofactor>
</comment>
<dbReference type="GO" id="GO:0031012">
    <property type="term" value="C:extracellular matrix"/>
    <property type="evidence" value="ECO:0007669"/>
    <property type="project" value="InterPro"/>
</dbReference>
<keyword evidence="4" id="KW-0479">Metal-binding</keyword>
<comment type="similarity">
    <text evidence="2">Belongs to the peptidase M10A family.</text>
</comment>
<dbReference type="GO" id="GO:0008270">
    <property type="term" value="F:zinc ion binding"/>
    <property type="evidence" value="ECO:0007669"/>
    <property type="project" value="InterPro"/>
</dbReference>
<organism evidence="10 11">
    <name type="scientific">Aquimarina algicola</name>
    <dbReference type="NCBI Taxonomy" id="2589995"/>
    <lineage>
        <taxon>Bacteria</taxon>
        <taxon>Pseudomonadati</taxon>
        <taxon>Bacteroidota</taxon>
        <taxon>Flavobacteriia</taxon>
        <taxon>Flavobacteriales</taxon>
        <taxon>Flavobacteriaceae</taxon>
        <taxon>Aquimarina</taxon>
    </lineage>
</organism>
<proteinExistence type="inferred from homology"/>
<evidence type="ECO:0000259" key="9">
    <source>
        <dbReference type="SMART" id="SM00235"/>
    </source>
</evidence>
<accession>A0A504JCW1</accession>
<feature type="domain" description="Peptidase metallopeptidase" evidence="9">
    <location>
        <begin position="64"/>
        <end position="228"/>
    </location>
</feature>
<evidence type="ECO:0000256" key="4">
    <source>
        <dbReference type="ARBA" id="ARBA00022723"/>
    </source>
</evidence>
<dbReference type="RefSeq" id="WP_140588441.1">
    <property type="nucleotide sequence ID" value="NZ_VFWZ01000001.1"/>
</dbReference>
<evidence type="ECO:0000256" key="6">
    <source>
        <dbReference type="ARBA" id="ARBA00022801"/>
    </source>
</evidence>
<dbReference type="GO" id="GO:0006508">
    <property type="term" value="P:proteolysis"/>
    <property type="evidence" value="ECO:0007669"/>
    <property type="project" value="UniProtKB-KW"/>
</dbReference>
<comment type="caution">
    <text evidence="10">The sequence shown here is derived from an EMBL/GenBank/DDBJ whole genome shotgun (WGS) entry which is preliminary data.</text>
</comment>
<keyword evidence="8 10" id="KW-0482">Metalloprotease</keyword>
<dbReference type="Proteomes" id="UP000315540">
    <property type="component" value="Unassembled WGS sequence"/>
</dbReference>
<keyword evidence="6" id="KW-0378">Hydrolase</keyword>
<dbReference type="PROSITE" id="PS51257">
    <property type="entry name" value="PROKAR_LIPOPROTEIN"/>
    <property type="match status" value="1"/>
</dbReference>
<dbReference type="GO" id="GO:0004222">
    <property type="term" value="F:metalloendopeptidase activity"/>
    <property type="evidence" value="ECO:0007669"/>
    <property type="project" value="InterPro"/>
</dbReference>
<dbReference type="GO" id="GO:0030198">
    <property type="term" value="P:extracellular matrix organization"/>
    <property type="evidence" value="ECO:0007669"/>
    <property type="project" value="TreeGrafter"/>
</dbReference>
<evidence type="ECO:0000313" key="10">
    <source>
        <dbReference type="EMBL" id="TPN88697.1"/>
    </source>
</evidence>
<dbReference type="Gene3D" id="3.40.390.10">
    <property type="entry name" value="Collagenase (Catalytic Domain)"/>
    <property type="match status" value="1"/>
</dbReference>
<dbReference type="OrthoDB" id="1398794at2"/>
<dbReference type="InterPro" id="IPR021190">
    <property type="entry name" value="Pept_M10A"/>
</dbReference>
<evidence type="ECO:0000256" key="8">
    <source>
        <dbReference type="ARBA" id="ARBA00023049"/>
    </source>
</evidence>
<evidence type="ECO:0000313" key="11">
    <source>
        <dbReference type="Proteomes" id="UP000315540"/>
    </source>
</evidence>
<evidence type="ECO:0000256" key="1">
    <source>
        <dbReference type="ARBA" id="ARBA00001947"/>
    </source>
</evidence>
<dbReference type="InterPro" id="IPR006026">
    <property type="entry name" value="Peptidase_Metallo"/>
</dbReference>
<keyword evidence="11" id="KW-1185">Reference proteome</keyword>
<dbReference type="PRINTS" id="PR00138">
    <property type="entry name" value="MATRIXIN"/>
</dbReference>
<keyword evidence="7" id="KW-0862">Zinc</keyword>
<dbReference type="InterPro" id="IPR033739">
    <property type="entry name" value="M10A_MMP"/>
</dbReference>
<dbReference type="PANTHER" id="PTHR10201">
    <property type="entry name" value="MATRIX METALLOPROTEINASE"/>
    <property type="match status" value="1"/>
</dbReference>
<gene>
    <name evidence="10" type="ORF">FHK87_00345</name>
</gene>
<dbReference type="SUPFAM" id="SSF55486">
    <property type="entry name" value="Metalloproteases ('zincins'), catalytic domain"/>
    <property type="match status" value="1"/>
</dbReference>
<dbReference type="InterPro" id="IPR001818">
    <property type="entry name" value="Pept_M10_metallopeptidase"/>
</dbReference>
<name>A0A504JCW1_9FLAO</name>
<dbReference type="EMBL" id="VFWZ01000001">
    <property type="protein sequence ID" value="TPN88697.1"/>
    <property type="molecule type" value="Genomic_DNA"/>
</dbReference>
<sequence>MKEKFFKKTALIFGTILIFSCSKEESIEDSTSQDNIISNEINDKTQSRGILYEDESYHFHSKGSGRKWLKNYLTYHFSNGTSDIQSNLERNAIREAFTYWSEVTPLRFKEVYNKNQADIEIGFYTGVHGVDDEFTSNAILAHAFVPPPNRGKLAGDVHFNDARTWTLNMRGNSLDPLDLFTVAAHEIGHALGLCHSPDPNALMYERYIGSHRFLNATDINDIQLLYGKNEEFITSPIDDSEFIHGQEENIQILWNKNFLTTSTVRIRIFREQYGSNLLNPFSDFVLDKNISNSGIYSYIENISGNYLVILSTANGDYDEVYFSVEID</sequence>
<evidence type="ECO:0000256" key="5">
    <source>
        <dbReference type="ARBA" id="ARBA00022729"/>
    </source>
</evidence>
<dbReference type="CDD" id="cd04278">
    <property type="entry name" value="ZnMc_MMP"/>
    <property type="match status" value="1"/>
</dbReference>
<dbReference type="InterPro" id="IPR024079">
    <property type="entry name" value="MetalloPept_cat_dom_sf"/>
</dbReference>
<protein>
    <submittedName>
        <fullName evidence="10">Matrixin family metalloprotease</fullName>
    </submittedName>
</protein>
<keyword evidence="3 10" id="KW-0645">Protease</keyword>
<reference evidence="10 11" key="1">
    <citation type="submission" date="2019-06" db="EMBL/GenBank/DDBJ databases">
        <authorList>
            <person name="Meng X."/>
        </authorList>
    </citation>
    <scope>NUCLEOTIDE SEQUENCE [LARGE SCALE GENOMIC DNA]</scope>
    <source>
        <strain evidence="10 11">M625</strain>
    </source>
</reference>
<evidence type="ECO:0000256" key="2">
    <source>
        <dbReference type="ARBA" id="ARBA00010370"/>
    </source>
</evidence>
<keyword evidence="5" id="KW-0732">Signal</keyword>
<dbReference type="AlphaFoldDB" id="A0A504JCW1"/>
<evidence type="ECO:0000256" key="7">
    <source>
        <dbReference type="ARBA" id="ARBA00022833"/>
    </source>
</evidence>